<keyword evidence="4" id="KW-0288">FMN</keyword>
<dbReference type="Gene3D" id="2.40.30.30">
    <property type="entry name" value="Riboflavin kinase-like"/>
    <property type="match status" value="1"/>
</dbReference>
<dbReference type="OrthoDB" id="276388at2759"/>
<dbReference type="Pfam" id="PF01687">
    <property type="entry name" value="Flavokinase"/>
    <property type="match status" value="1"/>
</dbReference>
<keyword evidence="10" id="KW-1185">Reference proteome</keyword>
<evidence type="ECO:0000256" key="6">
    <source>
        <dbReference type="ARBA" id="ARBA00022741"/>
    </source>
</evidence>
<protein>
    <recommendedName>
        <fullName evidence="2">riboflavin kinase</fullName>
        <ecNumber evidence="2">2.7.1.26</ecNumber>
    </recommendedName>
</protein>
<dbReference type="GO" id="GO:0005739">
    <property type="term" value="C:mitochondrion"/>
    <property type="evidence" value="ECO:0007669"/>
    <property type="project" value="TreeGrafter"/>
</dbReference>
<dbReference type="PANTHER" id="PTHR22749:SF6">
    <property type="entry name" value="RIBOFLAVIN KINASE"/>
    <property type="match status" value="1"/>
</dbReference>
<reference evidence="9" key="1">
    <citation type="submission" date="2021-02" db="EMBL/GenBank/DDBJ databases">
        <authorList>
            <person name="Steward A R."/>
        </authorList>
    </citation>
    <scope>NUCLEOTIDE SEQUENCE</scope>
</reference>
<name>A0A821W0J1_9NEOP</name>
<dbReference type="SMART" id="SM00904">
    <property type="entry name" value="Flavokinase"/>
    <property type="match status" value="1"/>
</dbReference>
<dbReference type="InterPro" id="IPR023465">
    <property type="entry name" value="Riboflavin_kinase_dom_sf"/>
</dbReference>
<dbReference type="AlphaFoldDB" id="A0A821W0J1"/>
<dbReference type="EC" id="2.7.1.26" evidence="2"/>
<evidence type="ECO:0000313" key="9">
    <source>
        <dbReference type="EMBL" id="CAF4915946.1"/>
    </source>
</evidence>
<gene>
    <name evidence="9" type="ORF">PMACD_LOCUS12578</name>
</gene>
<evidence type="ECO:0000313" key="10">
    <source>
        <dbReference type="Proteomes" id="UP000663880"/>
    </source>
</evidence>
<evidence type="ECO:0000256" key="3">
    <source>
        <dbReference type="ARBA" id="ARBA00022630"/>
    </source>
</evidence>
<keyword evidence="6" id="KW-0547">Nucleotide-binding</keyword>
<keyword evidence="5" id="KW-0808">Transferase</keyword>
<proteinExistence type="predicted"/>
<evidence type="ECO:0000256" key="4">
    <source>
        <dbReference type="ARBA" id="ARBA00022643"/>
    </source>
</evidence>
<dbReference type="InterPro" id="IPR023468">
    <property type="entry name" value="Riboflavin_kinase"/>
</dbReference>
<dbReference type="GO" id="GO:0009231">
    <property type="term" value="P:riboflavin biosynthetic process"/>
    <property type="evidence" value="ECO:0007669"/>
    <property type="project" value="InterPro"/>
</dbReference>
<evidence type="ECO:0000256" key="7">
    <source>
        <dbReference type="ARBA" id="ARBA00022840"/>
    </source>
</evidence>
<evidence type="ECO:0000256" key="1">
    <source>
        <dbReference type="ARBA" id="ARBA00005201"/>
    </source>
</evidence>
<dbReference type="SUPFAM" id="SSF82114">
    <property type="entry name" value="Riboflavin kinase-like"/>
    <property type="match status" value="1"/>
</dbReference>
<dbReference type="InterPro" id="IPR015865">
    <property type="entry name" value="Riboflavin_kinase_bac/euk"/>
</dbReference>
<dbReference type="PANTHER" id="PTHR22749">
    <property type="entry name" value="RIBOFLAVIN KINASE/FMN ADENYLYLTRANSFERASE"/>
    <property type="match status" value="1"/>
</dbReference>
<dbReference type="Proteomes" id="UP000663880">
    <property type="component" value="Unassembled WGS sequence"/>
</dbReference>
<dbReference type="GO" id="GO:0005524">
    <property type="term" value="F:ATP binding"/>
    <property type="evidence" value="ECO:0007669"/>
    <property type="project" value="UniProtKB-KW"/>
</dbReference>
<evidence type="ECO:0000259" key="8">
    <source>
        <dbReference type="SMART" id="SM00904"/>
    </source>
</evidence>
<dbReference type="GO" id="GO:0008531">
    <property type="term" value="F:riboflavin kinase activity"/>
    <property type="evidence" value="ECO:0007669"/>
    <property type="project" value="UniProtKB-EC"/>
</dbReference>
<evidence type="ECO:0000256" key="2">
    <source>
        <dbReference type="ARBA" id="ARBA00012105"/>
    </source>
</evidence>
<comment type="caution">
    <text evidence="9">The sequence shown here is derived from an EMBL/GenBank/DDBJ whole genome shotgun (WGS) entry which is preliminary data.</text>
</comment>
<keyword evidence="7" id="KW-0067">ATP-binding</keyword>
<dbReference type="EMBL" id="CAJOBZ010000050">
    <property type="protein sequence ID" value="CAF4915946.1"/>
    <property type="molecule type" value="Genomic_DNA"/>
</dbReference>
<accession>A0A821W0J1</accession>
<evidence type="ECO:0000256" key="5">
    <source>
        <dbReference type="ARBA" id="ARBA00022679"/>
    </source>
</evidence>
<organism evidence="9 10">
    <name type="scientific">Pieris macdunnoughi</name>
    <dbReference type="NCBI Taxonomy" id="345717"/>
    <lineage>
        <taxon>Eukaryota</taxon>
        <taxon>Metazoa</taxon>
        <taxon>Ecdysozoa</taxon>
        <taxon>Arthropoda</taxon>
        <taxon>Hexapoda</taxon>
        <taxon>Insecta</taxon>
        <taxon>Pterygota</taxon>
        <taxon>Neoptera</taxon>
        <taxon>Endopterygota</taxon>
        <taxon>Lepidoptera</taxon>
        <taxon>Glossata</taxon>
        <taxon>Ditrysia</taxon>
        <taxon>Papilionoidea</taxon>
        <taxon>Pieridae</taxon>
        <taxon>Pierinae</taxon>
        <taxon>Pieris</taxon>
    </lineage>
</organism>
<comment type="pathway">
    <text evidence="1">Cofactor biosynthesis; FMN biosynthesis; FMN from riboflavin (ATP route): step 1/1.</text>
</comment>
<sequence length="149" mass="16966">MSHLPFFIKGEVVKGFGRGSKDLGCPTANFSREVIKCLPKDFKSGVYCGWAQVDSQPVYKMVVNIGWCPVYQNEDMSVETHIIHEFESDFYGSTLKICITEYLRPEMNFTSLDGLIQQISLDINNANKKLALPEFVKLKSHEFFSNDNN</sequence>
<dbReference type="FunFam" id="2.40.30.30:FF:000005">
    <property type="entry name" value="Haloacid dehalogenase-like hydrolase domain-containing protein 1A"/>
    <property type="match status" value="1"/>
</dbReference>
<feature type="domain" description="Riboflavin kinase" evidence="8">
    <location>
        <begin position="1"/>
        <end position="131"/>
    </location>
</feature>
<dbReference type="GO" id="GO:0009398">
    <property type="term" value="P:FMN biosynthetic process"/>
    <property type="evidence" value="ECO:0007669"/>
    <property type="project" value="UniProtKB-UniPathway"/>
</dbReference>
<dbReference type="UniPathway" id="UPA00276">
    <property type="reaction ID" value="UER00406"/>
</dbReference>
<keyword evidence="3" id="KW-0285">Flavoprotein</keyword>